<accession>A0ABQ4CIS1</accession>
<feature type="transmembrane region" description="Helical" evidence="1">
    <location>
        <begin position="104"/>
        <end position="124"/>
    </location>
</feature>
<evidence type="ECO:0000313" key="3">
    <source>
        <dbReference type="Proteomes" id="UP000604117"/>
    </source>
</evidence>
<feature type="transmembrane region" description="Helical" evidence="1">
    <location>
        <begin position="33"/>
        <end position="51"/>
    </location>
</feature>
<dbReference type="EMBL" id="BONE01000003">
    <property type="protein sequence ID" value="GIF71179.1"/>
    <property type="molecule type" value="Genomic_DNA"/>
</dbReference>
<evidence type="ECO:0000313" key="2">
    <source>
        <dbReference type="EMBL" id="GIF71179.1"/>
    </source>
</evidence>
<comment type="caution">
    <text evidence="2">The sequence shown here is derived from an EMBL/GenBank/DDBJ whole genome shotgun (WGS) entry which is preliminary data.</text>
</comment>
<keyword evidence="1" id="KW-0472">Membrane</keyword>
<dbReference type="Proteomes" id="UP000604117">
    <property type="component" value="Unassembled WGS sequence"/>
</dbReference>
<protein>
    <submittedName>
        <fullName evidence="2">Uncharacterized protein</fullName>
    </submittedName>
</protein>
<dbReference type="RefSeq" id="WP_203710654.1">
    <property type="nucleotide sequence ID" value="NZ_BONE01000003.1"/>
</dbReference>
<keyword evidence="1" id="KW-1133">Transmembrane helix</keyword>
<keyword evidence="1" id="KW-0812">Transmembrane</keyword>
<name>A0ABQ4CIS1_9ACTN</name>
<reference evidence="2 3" key="1">
    <citation type="submission" date="2021-01" db="EMBL/GenBank/DDBJ databases">
        <title>Whole genome shotgun sequence of Asanoa siamensis NBRC 107932.</title>
        <authorList>
            <person name="Komaki H."/>
            <person name="Tamura T."/>
        </authorList>
    </citation>
    <scope>NUCLEOTIDE SEQUENCE [LARGE SCALE GENOMIC DNA]</scope>
    <source>
        <strain evidence="2 3">NBRC 107932</strain>
    </source>
</reference>
<feature type="transmembrane region" description="Helical" evidence="1">
    <location>
        <begin position="130"/>
        <end position="148"/>
    </location>
</feature>
<keyword evidence="3" id="KW-1185">Reference proteome</keyword>
<proteinExistence type="predicted"/>
<sequence length="165" mass="16968">MTVKSDPHSAVRRRPPGNRVVAARSIVATGRRVAVRGALVGLPVFGALLVAQWQAGSAVGSDSRLDNGTNILAATAVVFLIYAVPGALVLGWIGAWVARLRHPWAVALVGAHIAGALLLCYGPAPVIPAWPSAAIEVVVAYAVAALLVTRFAWPAREIAGGAEGT</sequence>
<feature type="transmembrane region" description="Helical" evidence="1">
    <location>
        <begin position="71"/>
        <end position="97"/>
    </location>
</feature>
<evidence type="ECO:0000256" key="1">
    <source>
        <dbReference type="SAM" id="Phobius"/>
    </source>
</evidence>
<gene>
    <name evidence="2" type="ORF">Asi02nite_06970</name>
</gene>
<organism evidence="2 3">
    <name type="scientific">Asanoa siamensis</name>
    <dbReference type="NCBI Taxonomy" id="926357"/>
    <lineage>
        <taxon>Bacteria</taxon>
        <taxon>Bacillati</taxon>
        <taxon>Actinomycetota</taxon>
        <taxon>Actinomycetes</taxon>
        <taxon>Micromonosporales</taxon>
        <taxon>Micromonosporaceae</taxon>
        <taxon>Asanoa</taxon>
    </lineage>
</organism>